<dbReference type="PANTHER" id="PTHR42714">
    <property type="entry name" value="TRNA MODIFICATION GTPASE GTPBP3"/>
    <property type="match status" value="1"/>
</dbReference>
<dbReference type="STRING" id="1036808.A0A0C2ZM05"/>
<dbReference type="Proteomes" id="UP000053989">
    <property type="component" value="Unassembled WGS sequence"/>
</dbReference>
<reference evidence="2 3" key="1">
    <citation type="submission" date="2014-04" db="EMBL/GenBank/DDBJ databases">
        <authorList>
            <consortium name="DOE Joint Genome Institute"/>
            <person name="Kuo A."/>
            <person name="Kohler A."/>
            <person name="Nagy L.G."/>
            <person name="Floudas D."/>
            <person name="Copeland A."/>
            <person name="Barry K.W."/>
            <person name="Cichocki N."/>
            <person name="Veneault-Fourrey C."/>
            <person name="LaButti K."/>
            <person name="Lindquist E.A."/>
            <person name="Lipzen A."/>
            <person name="Lundell T."/>
            <person name="Morin E."/>
            <person name="Murat C."/>
            <person name="Sun H."/>
            <person name="Tunlid A."/>
            <person name="Henrissat B."/>
            <person name="Grigoriev I.V."/>
            <person name="Hibbett D.S."/>
            <person name="Martin F."/>
            <person name="Nordberg H.P."/>
            <person name="Cantor M.N."/>
            <person name="Hua S.X."/>
        </authorList>
    </citation>
    <scope>NUCLEOTIDE SEQUENCE [LARGE SCALE GENOMIC DNA]</scope>
    <source>
        <strain evidence="2 3">Foug A</strain>
    </source>
</reference>
<dbReference type="EMBL" id="KN822174">
    <property type="protein sequence ID" value="KIM53642.1"/>
    <property type="molecule type" value="Genomic_DNA"/>
</dbReference>
<keyword evidence="3" id="KW-1185">Reference proteome</keyword>
<protein>
    <recommendedName>
        <fullName evidence="1">G domain-containing protein</fullName>
    </recommendedName>
</protein>
<sequence length="451" mass="49953">MSTRNIIITGESGVGKSSLVNLILGEARALASNDAGGVTLDMTRHPATICGHGYYLWDTPGLNEGTYGNVPSRQAEEILRNLLTQLEKAHGAHLVILCFRGTKITKVMQQTYMVIKGICAKVSSHVPVAAVITELEKMAPRQDGMENWWKDNQSTLTNHGMKFAGHACITTLTDECHPPTPGRYRECQMAVHALILRCSLPPRSTSRQDINAILFGETGVGKSSLINLITGREVAAISADVPRCTMDSKEYTFDIGSAKVQMWDTVGLNEPELGLTGYLDAVEKTIQLIKSLNAAGGVSLLLFCIRGNRVTATMQSNYRLFYEILGRKEVPVALVITHLEHEQHMEDWWPRNEKLLERYGIVSAGHACVTGVVDHPKYPQSRDAIYALLMQYDERGKFTMPPEAWIGRLIKGLTTFVSDKTFLKGRDMVRVLTKRCHLNTDVAQRVAACLE</sequence>
<reference evidence="3" key="2">
    <citation type="submission" date="2015-01" db="EMBL/GenBank/DDBJ databases">
        <title>Evolutionary Origins and Diversification of the Mycorrhizal Mutualists.</title>
        <authorList>
            <consortium name="DOE Joint Genome Institute"/>
            <consortium name="Mycorrhizal Genomics Consortium"/>
            <person name="Kohler A."/>
            <person name="Kuo A."/>
            <person name="Nagy L.G."/>
            <person name="Floudas D."/>
            <person name="Copeland A."/>
            <person name="Barry K.W."/>
            <person name="Cichocki N."/>
            <person name="Veneault-Fourrey C."/>
            <person name="LaButti K."/>
            <person name="Lindquist E.A."/>
            <person name="Lipzen A."/>
            <person name="Lundell T."/>
            <person name="Morin E."/>
            <person name="Murat C."/>
            <person name="Riley R."/>
            <person name="Ohm R."/>
            <person name="Sun H."/>
            <person name="Tunlid A."/>
            <person name="Henrissat B."/>
            <person name="Grigoriev I.V."/>
            <person name="Hibbett D.S."/>
            <person name="Martin F."/>
        </authorList>
    </citation>
    <scope>NUCLEOTIDE SEQUENCE [LARGE SCALE GENOMIC DNA]</scope>
    <source>
        <strain evidence="3">Foug A</strain>
    </source>
</reference>
<name>A0A0C2ZM05_9AGAM</name>
<proteinExistence type="predicted"/>
<dbReference type="Gene3D" id="3.40.50.300">
    <property type="entry name" value="P-loop containing nucleotide triphosphate hydrolases"/>
    <property type="match status" value="2"/>
</dbReference>
<dbReference type="GO" id="GO:0005525">
    <property type="term" value="F:GTP binding"/>
    <property type="evidence" value="ECO:0007669"/>
    <property type="project" value="InterPro"/>
</dbReference>
<dbReference type="SUPFAM" id="SSF52540">
    <property type="entry name" value="P-loop containing nucleoside triphosphate hydrolases"/>
    <property type="match status" value="2"/>
</dbReference>
<dbReference type="InParanoid" id="A0A0C2ZM05"/>
<accession>A0A0C2ZM05</accession>
<dbReference type="GO" id="GO:0005739">
    <property type="term" value="C:mitochondrion"/>
    <property type="evidence" value="ECO:0007669"/>
    <property type="project" value="TreeGrafter"/>
</dbReference>
<dbReference type="GO" id="GO:0030488">
    <property type="term" value="P:tRNA methylation"/>
    <property type="evidence" value="ECO:0007669"/>
    <property type="project" value="TreeGrafter"/>
</dbReference>
<gene>
    <name evidence="2" type="ORF">SCLCIDRAFT_1222609</name>
</gene>
<dbReference type="PROSITE" id="PS00675">
    <property type="entry name" value="SIGMA54_INTERACT_1"/>
    <property type="match status" value="1"/>
</dbReference>
<dbReference type="HOGENOM" id="CLU_032838_0_0_1"/>
<dbReference type="InterPro" id="IPR006073">
    <property type="entry name" value="GTP-bd"/>
</dbReference>
<dbReference type="PANTHER" id="PTHR42714:SF2">
    <property type="entry name" value="TRNA MODIFICATION GTPASE GTPBP3, MITOCHONDRIAL"/>
    <property type="match status" value="1"/>
</dbReference>
<dbReference type="Pfam" id="PF01926">
    <property type="entry name" value="MMR_HSR1"/>
    <property type="match status" value="2"/>
</dbReference>
<evidence type="ECO:0000259" key="1">
    <source>
        <dbReference type="Pfam" id="PF01926"/>
    </source>
</evidence>
<evidence type="ECO:0000313" key="3">
    <source>
        <dbReference type="Proteomes" id="UP000053989"/>
    </source>
</evidence>
<feature type="domain" description="G" evidence="1">
    <location>
        <begin position="213"/>
        <end position="337"/>
    </location>
</feature>
<dbReference type="OrthoDB" id="8954335at2759"/>
<dbReference type="GO" id="GO:0002098">
    <property type="term" value="P:tRNA wobble uridine modification"/>
    <property type="evidence" value="ECO:0007669"/>
    <property type="project" value="TreeGrafter"/>
</dbReference>
<evidence type="ECO:0000313" key="2">
    <source>
        <dbReference type="EMBL" id="KIM53642.1"/>
    </source>
</evidence>
<organism evidence="2 3">
    <name type="scientific">Scleroderma citrinum Foug A</name>
    <dbReference type="NCBI Taxonomy" id="1036808"/>
    <lineage>
        <taxon>Eukaryota</taxon>
        <taxon>Fungi</taxon>
        <taxon>Dikarya</taxon>
        <taxon>Basidiomycota</taxon>
        <taxon>Agaricomycotina</taxon>
        <taxon>Agaricomycetes</taxon>
        <taxon>Agaricomycetidae</taxon>
        <taxon>Boletales</taxon>
        <taxon>Sclerodermatineae</taxon>
        <taxon>Sclerodermataceae</taxon>
        <taxon>Scleroderma</taxon>
    </lineage>
</organism>
<dbReference type="AlphaFoldDB" id="A0A0C2ZM05"/>
<feature type="domain" description="G" evidence="1">
    <location>
        <begin position="6"/>
        <end position="113"/>
    </location>
</feature>
<dbReference type="CDD" id="cd00882">
    <property type="entry name" value="Ras_like_GTPase"/>
    <property type="match status" value="2"/>
</dbReference>
<dbReference type="InterPro" id="IPR025662">
    <property type="entry name" value="Sigma_54_int_dom_ATP-bd_1"/>
</dbReference>
<dbReference type="InterPro" id="IPR027417">
    <property type="entry name" value="P-loop_NTPase"/>
</dbReference>